<gene>
    <name evidence="3" type="ordered locus">Deba_1517</name>
</gene>
<dbReference type="GO" id="GO:0016787">
    <property type="term" value="F:hydrolase activity"/>
    <property type="evidence" value="ECO:0007669"/>
    <property type="project" value="InterPro"/>
</dbReference>
<dbReference type="EMBL" id="CP002085">
    <property type="protein sequence ID" value="ADK84885.1"/>
    <property type="molecule type" value="Genomic_DNA"/>
</dbReference>
<dbReference type="GO" id="GO:0019748">
    <property type="term" value="P:secondary metabolic process"/>
    <property type="evidence" value="ECO:0007669"/>
    <property type="project" value="TreeGrafter"/>
</dbReference>
<accession>E1QH42</accession>
<dbReference type="STRING" id="644282.Deba_1517"/>
<dbReference type="GO" id="GO:0005737">
    <property type="term" value="C:cytoplasm"/>
    <property type="evidence" value="ECO:0007669"/>
    <property type="project" value="TreeGrafter"/>
</dbReference>
<dbReference type="SUPFAM" id="SSF51556">
    <property type="entry name" value="Metallo-dependent hydrolases"/>
    <property type="match status" value="1"/>
</dbReference>
<evidence type="ECO:0000256" key="1">
    <source>
        <dbReference type="ARBA" id="ARBA00023239"/>
    </source>
</evidence>
<protein>
    <submittedName>
        <fullName evidence="3">Amidohydrolase 2</fullName>
    </submittedName>
</protein>
<dbReference type="PANTHER" id="PTHR21240:SF28">
    <property type="entry name" value="ISO-OROTATE DECARBOXYLASE (EUROFUNG)"/>
    <property type="match status" value="1"/>
</dbReference>
<dbReference type="Gene3D" id="3.20.20.140">
    <property type="entry name" value="Metal-dependent hydrolases"/>
    <property type="match status" value="1"/>
</dbReference>
<dbReference type="PANTHER" id="PTHR21240">
    <property type="entry name" value="2-AMINO-3-CARBOXYLMUCONATE-6-SEMIALDEHYDE DECARBOXYLASE"/>
    <property type="match status" value="1"/>
</dbReference>
<dbReference type="InterPro" id="IPR032465">
    <property type="entry name" value="ACMSD"/>
</dbReference>
<dbReference type="HOGENOM" id="CLU_044590_6_1_7"/>
<dbReference type="Proteomes" id="UP000009047">
    <property type="component" value="Chromosome"/>
</dbReference>
<keyword evidence="1" id="KW-0456">Lyase</keyword>
<dbReference type="RefSeq" id="WP_013258338.1">
    <property type="nucleotide sequence ID" value="NC_014365.1"/>
</dbReference>
<feature type="domain" description="Amidohydrolase-related" evidence="2">
    <location>
        <begin position="3"/>
        <end position="275"/>
    </location>
</feature>
<dbReference type="InterPro" id="IPR006680">
    <property type="entry name" value="Amidohydro-rel"/>
</dbReference>
<reference evidence="3 4" key="1">
    <citation type="journal article" date="2010" name="Stand. Genomic Sci.">
        <title>Complete genome sequence of Desulfarculus baarsii type strain (2st14).</title>
        <authorList>
            <person name="Sun H."/>
            <person name="Spring S."/>
            <person name="Lapidus A."/>
            <person name="Davenport K."/>
            <person name="Del Rio T.G."/>
            <person name="Tice H."/>
            <person name="Nolan M."/>
            <person name="Copeland A."/>
            <person name="Cheng J.F."/>
            <person name="Lucas S."/>
            <person name="Tapia R."/>
            <person name="Goodwin L."/>
            <person name="Pitluck S."/>
            <person name="Ivanova N."/>
            <person name="Pagani I."/>
            <person name="Mavromatis K."/>
            <person name="Ovchinnikova G."/>
            <person name="Pati A."/>
            <person name="Chen A."/>
            <person name="Palaniappan K."/>
            <person name="Hauser L."/>
            <person name="Chang Y.J."/>
            <person name="Jeffries C.D."/>
            <person name="Detter J.C."/>
            <person name="Han C."/>
            <person name="Rohde M."/>
            <person name="Brambilla E."/>
            <person name="Goker M."/>
            <person name="Woyke T."/>
            <person name="Bristow J."/>
            <person name="Eisen J.A."/>
            <person name="Markowitz V."/>
            <person name="Hugenholtz P."/>
            <person name="Kyrpides N.C."/>
            <person name="Klenk H.P."/>
            <person name="Land M."/>
        </authorList>
    </citation>
    <scope>NUCLEOTIDE SEQUENCE [LARGE SCALE GENOMIC DNA]</scope>
    <source>
        <strain evidence="4">ATCC 33931 / DSM 2075 / LMG 7858 / VKM B-1802 / 2st14</strain>
    </source>
</reference>
<dbReference type="eggNOG" id="COG2159">
    <property type="taxonomic scope" value="Bacteria"/>
</dbReference>
<proteinExistence type="predicted"/>
<dbReference type="AlphaFoldDB" id="E1QH42"/>
<dbReference type="Pfam" id="PF04909">
    <property type="entry name" value="Amidohydro_2"/>
    <property type="match status" value="1"/>
</dbReference>
<name>E1QH42_DESB2</name>
<evidence type="ECO:0000313" key="3">
    <source>
        <dbReference type="EMBL" id="ADK84885.1"/>
    </source>
</evidence>
<organism evidence="3 4">
    <name type="scientific">Desulfarculus baarsii (strain ATCC 33931 / DSM 2075 / LMG 7858 / VKM B-1802 / 2st14)</name>
    <dbReference type="NCBI Taxonomy" id="644282"/>
    <lineage>
        <taxon>Bacteria</taxon>
        <taxon>Pseudomonadati</taxon>
        <taxon>Thermodesulfobacteriota</taxon>
        <taxon>Desulfarculia</taxon>
        <taxon>Desulfarculales</taxon>
        <taxon>Desulfarculaceae</taxon>
        <taxon>Desulfarculus</taxon>
    </lineage>
</organism>
<dbReference type="InterPro" id="IPR032466">
    <property type="entry name" value="Metal_Hydrolase"/>
</dbReference>
<dbReference type="GO" id="GO:0016831">
    <property type="term" value="F:carboxy-lyase activity"/>
    <property type="evidence" value="ECO:0007669"/>
    <property type="project" value="InterPro"/>
</dbReference>
<dbReference type="KEGG" id="dbr:Deba_1517"/>
<sequence length="277" mass="29951">MIIDVHTHIFPPEVIADRGRFLDGEPAFAAIYADPQAPMVDGPGLVRAMDADGVDVSWAMGFPWVKRENARLHNDYLAQAVAGSGGRLRGMACVRPPADWALAEAERALAAGLHGLGELAFYDSDLDNQSLNPLCALCAEADKPLLLHTNEPVGHIYPGKAPMTLAALYRLVKDNPRTKLVLAHMAGGLFFYALLKKEVSAVLANVWLDTAASPFLYKPRAYGLAVELLGADKLLYGSDYPLLRLPRYKKEFSAPDSGLDDSTLALVLGRSASRLIA</sequence>
<evidence type="ECO:0000313" key="4">
    <source>
        <dbReference type="Proteomes" id="UP000009047"/>
    </source>
</evidence>
<evidence type="ECO:0000259" key="2">
    <source>
        <dbReference type="Pfam" id="PF04909"/>
    </source>
</evidence>
<keyword evidence="4" id="KW-1185">Reference proteome</keyword>